<dbReference type="Gene3D" id="1.10.10.10">
    <property type="entry name" value="Winged helix-like DNA-binding domain superfamily/Winged helix DNA-binding domain"/>
    <property type="match status" value="1"/>
</dbReference>
<name>C7DHB8_MICA2</name>
<evidence type="ECO:0000313" key="2">
    <source>
        <dbReference type="Proteomes" id="UP000332487"/>
    </source>
</evidence>
<dbReference type="Proteomes" id="UP000332487">
    <property type="component" value="Unassembled WGS sequence"/>
</dbReference>
<gene>
    <name evidence="1" type="ORF">UNLARM2_0464</name>
</gene>
<reference evidence="1 2" key="1">
    <citation type="journal article" date="2009" name="Genome Biol.">
        <title>Community-wide analysis of microbial genome sequence signatures.</title>
        <authorList>
            <person name="Dick G.J."/>
            <person name="Andersson A.F."/>
            <person name="Baker B.J."/>
            <person name="Simmons S.L."/>
            <person name="Thomas B.C."/>
            <person name="Yelton A.P."/>
            <person name="Banfield J.F."/>
        </authorList>
    </citation>
    <scope>NUCLEOTIDE SEQUENCE [LARGE SCALE GENOMIC DNA]</scope>
    <source>
        <strain evidence="1">ARMAN-2</strain>
    </source>
</reference>
<protein>
    <recommendedName>
        <fullName evidence="3">HTH arsR-type domain-containing protein</fullName>
    </recommendedName>
</protein>
<sequence>MYKENALYEMLDDCTYIGTSKDRIKLSSLEEKEHFIIPFTYINLTHMALNVFSVASMLSSAGHQVSILLHDNNVLSYKTSTRAVFPSSVLSVERYSEYLVEEITGLLKILGANMSNISIIKSSDTWYYLAKNKFDLLNFYYQLGNISLSPKSTDKALYSTFYHVIQRPLDMYAINNFSKIFGSKFKDPKFVIVLGNRAESYIKIGEAMQNRYSYYKGLKIPVVLRLKDIPMFMYDKKMPSQQMNYEELYSVIKALRIDERDKAKFVNNFILPFEKFLKYQNIIRSDLGLKTKKLTDRTIADYFYAMYRIFDRLLEKVDLSENREEISIKTSEYFNQIRSIITHKAILKILPLCDGANKVSDIAKKSNMNIANVSAYINKMRAAGIVTTDQKPKIRFSSIVINSDVFS</sequence>
<evidence type="ECO:0000313" key="1">
    <source>
        <dbReference type="EMBL" id="EET90020.1"/>
    </source>
</evidence>
<reference evidence="1 2" key="2">
    <citation type="journal article" date="2010" name="Proc. Natl. Acad. Sci. U.S.A.">
        <title>Enigmatic, ultrasmall, uncultivated Archaea.</title>
        <authorList>
            <person name="Baker B.J."/>
            <person name="Comolli L.R."/>
            <person name="Dick G.J."/>
            <person name="Hauser L.J."/>
            <person name="Hyatt D."/>
            <person name="Dill B.D."/>
            <person name="Land M.L."/>
            <person name="Verberkmoes N.C."/>
            <person name="Hettich R.L."/>
            <person name="Banfield J.F."/>
        </authorList>
    </citation>
    <scope>NUCLEOTIDE SEQUENCE [LARGE SCALE GENOMIC DNA]</scope>
    <source>
        <strain evidence="1">ARMAN-2</strain>
    </source>
</reference>
<keyword evidence="2" id="KW-1185">Reference proteome</keyword>
<dbReference type="AlphaFoldDB" id="C7DHB8"/>
<proteinExistence type="predicted"/>
<accession>C7DHB8</accession>
<dbReference type="EMBL" id="GG697240">
    <property type="protein sequence ID" value="EET90020.1"/>
    <property type="molecule type" value="Genomic_DNA"/>
</dbReference>
<dbReference type="InterPro" id="IPR036388">
    <property type="entry name" value="WH-like_DNA-bd_sf"/>
</dbReference>
<dbReference type="InterPro" id="IPR036390">
    <property type="entry name" value="WH_DNA-bd_sf"/>
</dbReference>
<evidence type="ECO:0008006" key="3">
    <source>
        <dbReference type="Google" id="ProtNLM"/>
    </source>
</evidence>
<organism evidence="1 2">
    <name type="scientific">Candidatus Micrarchaeum acidiphilum ARMAN-2</name>
    <dbReference type="NCBI Taxonomy" id="425595"/>
    <lineage>
        <taxon>Archaea</taxon>
        <taxon>Candidatus Micrarchaeota</taxon>
        <taxon>Candidatus Micrarchaeia</taxon>
        <taxon>Candidatus Micrarchaeales</taxon>
        <taxon>Candidatus Micrarchaeaceae</taxon>
        <taxon>Candidatus Micrarchaeum</taxon>
    </lineage>
</organism>
<dbReference type="SUPFAM" id="SSF46785">
    <property type="entry name" value="Winged helix' DNA-binding domain"/>
    <property type="match status" value="1"/>
</dbReference>